<comment type="subcellular location">
    <subcellularLocation>
        <location evidence="1">Mitochondrion inner membrane</location>
        <topology evidence="1">Peripheral membrane protein</topology>
        <orientation evidence="1">Matrix side</orientation>
    </subcellularLocation>
</comment>
<feature type="domain" description="G" evidence="12">
    <location>
        <begin position="116"/>
        <end position="189"/>
    </location>
</feature>
<gene>
    <name evidence="13" type="ORF">NDU88_010706</name>
</gene>
<proteinExistence type="inferred from homology"/>
<protein>
    <recommendedName>
        <fullName evidence="9">Mitochondrial GTPase 1</fullName>
    </recommendedName>
</protein>
<evidence type="ECO:0000313" key="13">
    <source>
        <dbReference type="EMBL" id="KAJ1144407.1"/>
    </source>
</evidence>
<feature type="binding site" evidence="10">
    <location>
        <begin position="123"/>
        <end position="128"/>
    </location>
    <ligand>
        <name>GTP</name>
        <dbReference type="ChEBI" id="CHEBI:37565"/>
    </ligand>
</feature>
<dbReference type="FunFam" id="3.40.50.300:FF:000876">
    <property type="entry name" value="Mitochondrial GTPase 1"/>
    <property type="match status" value="1"/>
</dbReference>
<dbReference type="InterPro" id="IPR027417">
    <property type="entry name" value="P-loop_NTPase"/>
</dbReference>
<keyword evidence="4" id="KW-0809">Transit peptide</keyword>
<evidence type="ECO:0000256" key="5">
    <source>
        <dbReference type="ARBA" id="ARBA00023128"/>
    </source>
</evidence>
<evidence type="ECO:0000256" key="9">
    <source>
        <dbReference type="PIRNR" id="PIRNR006230"/>
    </source>
</evidence>
<comment type="function">
    <text evidence="8 9">Plays a role in the regulation of the mitochondrial ribosome assembly and of translational activity. Displays mitochondrial GTPase activity.</text>
</comment>
<keyword evidence="7" id="KW-0472">Membrane</keyword>
<dbReference type="Gene3D" id="1.10.1580.10">
    <property type="match status" value="1"/>
</dbReference>
<dbReference type="PIRSF" id="PIRSF006230">
    <property type="entry name" value="MG442"/>
    <property type="match status" value="1"/>
</dbReference>
<comment type="caution">
    <text evidence="13">The sequence shown here is derived from an EMBL/GenBank/DDBJ whole genome shotgun (WGS) entry which is preliminary data.</text>
</comment>
<dbReference type="FunFam" id="1.10.1580.10:FF:000004">
    <property type="entry name" value="Mitochondrial GTPase 1"/>
    <property type="match status" value="1"/>
</dbReference>
<organism evidence="13 14">
    <name type="scientific">Pleurodeles waltl</name>
    <name type="common">Iberian ribbed newt</name>
    <dbReference type="NCBI Taxonomy" id="8319"/>
    <lineage>
        <taxon>Eukaryota</taxon>
        <taxon>Metazoa</taxon>
        <taxon>Chordata</taxon>
        <taxon>Craniata</taxon>
        <taxon>Vertebrata</taxon>
        <taxon>Euteleostomi</taxon>
        <taxon>Amphibia</taxon>
        <taxon>Batrachia</taxon>
        <taxon>Caudata</taxon>
        <taxon>Salamandroidea</taxon>
        <taxon>Salamandridae</taxon>
        <taxon>Pleurodelinae</taxon>
        <taxon>Pleurodeles</taxon>
    </lineage>
</organism>
<keyword evidence="2 9" id="KW-0547">Nucleotide-binding</keyword>
<feature type="signal peptide" evidence="11">
    <location>
        <begin position="1"/>
        <end position="19"/>
    </location>
</feature>
<evidence type="ECO:0000259" key="12">
    <source>
        <dbReference type="Pfam" id="PF01926"/>
    </source>
</evidence>
<keyword evidence="6 9" id="KW-0342">GTP-binding</keyword>
<dbReference type="InterPro" id="IPR023179">
    <property type="entry name" value="GTP-bd_ortho_bundle_sf"/>
</dbReference>
<dbReference type="PANTHER" id="PTHR45782:SF4">
    <property type="entry name" value="MITOCHONDRIAL RIBOSOME-ASSOCIATED GTPASE 1"/>
    <property type="match status" value="1"/>
</dbReference>
<evidence type="ECO:0000256" key="11">
    <source>
        <dbReference type="SAM" id="SignalP"/>
    </source>
</evidence>
<dbReference type="GO" id="GO:0005743">
    <property type="term" value="C:mitochondrial inner membrane"/>
    <property type="evidence" value="ECO:0007669"/>
    <property type="project" value="UniProtKB-SubCell"/>
</dbReference>
<evidence type="ECO:0000313" key="14">
    <source>
        <dbReference type="Proteomes" id="UP001066276"/>
    </source>
</evidence>
<keyword evidence="14" id="KW-1185">Reference proteome</keyword>
<comment type="similarity">
    <text evidence="9">Belongs to the TRAFAC class YlqF/YawG GTPase family. MTG1 subfamily.</text>
</comment>
<dbReference type="PANTHER" id="PTHR45782">
    <property type="entry name" value="MITOCHONDRIAL RIBOSOME-ASSOCIATED GTPASE 1"/>
    <property type="match status" value="1"/>
</dbReference>
<dbReference type="InterPro" id="IPR006073">
    <property type="entry name" value="GTP-bd"/>
</dbReference>
<dbReference type="Proteomes" id="UP001066276">
    <property type="component" value="Chromosome 6"/>
</dbReference>
<feature type="binding site" evidence="10">
    <location>
        <begin position="53"/>
        <end position="56"/>
    </location>
    <ligand>
        <name>GTP</name>
        <dbReference type="ChEBI" id="CHEBI:37565"/>
    </ligand>
</feature>
<evidence type="ECO:0000256" key="8">
    <source>
        <dbReference type="ARBA" id="ARBA00045284"/>
    </source>
</evidence>
<keyword evidence="11" id="KW-0732">Signal</keyword>
<sequence>MDPSSRLVVPACIRFLVFSAQLCILTRNIPHNAGRNPLFRESLGAKPHLLLLNKMDLADLTDKQKILKQLELEGTQKVIFTNCVKDENIDKVVPMATEVIQSSNRFQRTETLGYCIMVIGVPNVGKSSVINAIRRQHLKKGKASRVGATPGITRAVLSRIQVCDKPPIYLLDTPGILTPQVETIENGMKLALCGTILDHLVGEEILADYLLYTLNKFKQFSYVERYGLEAPSDDIESVLKRIAIKLGKTQKVKAITGVGNVNITVPNYSVAAYEFIRTFRKGVLGKVMLD</sequence>
<evidence type="ECO:0000256" key="3">
    <source>
        <dbReference type="ARBA" id="ARBA00022792"/>
    </source>
</evidence>
<evidence type="ECO:0000256" key="2">
    <source>
        <dbReference type="ARBA" id="ARBA00022741"/>
    </source>
</evidence>
<keyword evidence="3" id="KW-0999">Mitochondrion inner membrane</keyword>
<feature type="chain" id="PRO_5043328150" description="Mitochondrial GTPase 1" evidence="11">
    <location>
        <begin position="20"/>
        <end position="290"/>
    </location>
</feature>
<accession>A0AAV7QYA3</accession>
<evidence type="ECO:0000256" key="4">
    <source>
        <dbReference type="ARBA" id="ARBA00022946"/>
    </source>
</evidence>
<evidence type="ECO:0000256" key="7">
    <source>
        <dbReference type="ARBA" id="ARBA00023136"/>
    </source>
</evidence>
<dbReference type="InterPro" id="IPR016478">
    <property type="entry name" value="GTPase_MTG1"/>
</dbReference>
<name>A0AAV7QYA3_PLEWA</name>
<dbReference type="AlphaFoldDB" id="A0AAV7QYA3"/>
<dbReference type="Gene3D" id="3.40.50.300">
    <property type="entry name" value="P-loop containing nucleotide triphosphate hydrolases"/>
    <property type="match status" value="1"/>
</dbReference>
<dbReference type="SUPFAM" id="SSF52540">
    <property type="entry name" value="P-loop containing nucleoside triphosphate hydrolases"/>
    <property type="match status" value="1"/>
</dbReference>
<evidence type="ECO:0000256" key="6">
    <source>
        <dbReference type="ARBA" id="ARBA00023134"/>
    </source>
</evidence>
<dbReference type="Pfam" id="PF01926">
    <property type="entry name" value="MMR_HSR1"/>
    <property type="match status" value="1"/>
</dbReference>
<dbReference type="GO" id="GO:0005525">
    <property type="term" value="F:GTP binding"/>
    <property type="evidence" value="ECO:0007669"/>
    <property type="project" value="UniProtKB-KW"/>
</dbReference>
<evidence type="ECO:0000256" key="10">
    <source>
        <dbReference type="PIRSR" id="PIRSR006230-1"/>
    </source>
</evidence>
<feature type="binding site" evidence="10">
    <location>
        <position position="175"/>
    </location>
    <ligand>
        <name>GTP</name>
        <dbReference type="ChEBI" id="CHEBI:37565"/>
    </ligand>
</feature>
<dbReference type="GO" id="GO:0003924">
    <property type="term" value="F:GTPase activity"/>
    <property type="evidence" value="ECO:0007669"/>
    <property type="project" value="TreeGrafter"/>
</dbReference>
<evidence type="ECO:0000256" key="1">
    <source>
        <dbReference type="ARBA" id="ARBA00004443"/>
    </source>
</evidence>
<dbReference type="EMBL" id="JANPWB010000010">
    <property type="protein sequence ID" value="KAJ1144407.1"/>
    <property type="molecule type" value="Genomic_DNA"/>
</dbReference>
<dbReference type="GO" id="GO:0032543">
    <property type="term" value="P:mitochondrial translation"/>
    <property type="evidence" value="ECO:0007669"/>
    <property type="project" value="TreeGrafter"/>
</dbReference>
<reference evidence="13" key="1">
    <citation type="journal article" date="2022" name="bioRxiv">
        <title>Sequencing and chromosome-scale assembly of the giantPleurodeles waltlgenome.</title>
        <authorList>
            <person name="Brown T."/>
            <person name="Elewa A."/>
            <person name="Iarovenko S."/>
            <person name="Subramanian E."/>
            <person name="Araus A.J."/>
            <person name="Petzold A."/>
            <person name="Susuki M."/>
            <person name="Suzuki K.-i.T."/>
            <person name="Hayashi T."/>
            <person name="Toyoda A."/>
            <person name="Oliveira C."/>
            <person name="Osipova E."/>
            <person name="Leigh N.D."/>
            <person name="Simon A."/>
            <person name="Yun M.H."/>
        </authorList>
    </citation>
    <scope>NUCLEOTIDE SEQUENCE</scope>
    <source>
        <strain evidence="13">20211129_DDA</strain>
        <tissue evidence="13">Liver</tissue>
    </source>
</reference>
<keyword evidence="5 9" id="KW-0496">Mitochondrion</keyword>